<evidence type="ECO:0000256" key="1">
    <source>
        <dbReference type="SAM" id="MobiDB-lite"/>
    </source>
</evidence>
<dbReference type="Proteomes" id="UP001152561">
    <property type="component" value="Unassembled WGS sequence"/>
</dbReference>
<feature type="compositionally biased region" description="Polar residues" evidence="1">
    <location>
        <begin position="57"/>
        <end position="66"/>
    </location>
</feature>
<feature type="compositionally biased region" description="Basic and acidic residues" evidence="1">
    <location>
        <begin position="113"/>
        <end position="138"/>
    </location>
</feature>
<gene>
    <name evidence="2" type="ORF">K7X08_015039</name>
</gene>
<feature type="region of interest" description="Disordered" evidence="1">
    <location>
        <begin position="57"/>
        <end position="86"/>
    </location>
</feature>
<sequence>MARKRVAPTNPPPQKSLVTTTPKDIPVAPPEESNRMVTPDTEITQPLATTQFTQWLPGRSSTSKIQQAPIKMMTHRPQESQSMVTPTLTPIDDNVAAQAARKLTYSVVNKASAEAKKKEAAKEGISSDKQKDKEDPKGKGRKQNQTQWQAKDSTHVTGTSQDVIQTTTPTQLQ</sequence>
<dbReference type="AlphaFoldDB" id="A0A9Q1L314"/>
<evidence type="ECO:0000313" key="3">
    <source>
        <dbReference type="Proteomes" id="UP001152561"/>
    </source>
</evidence>
<comment type="caution">
    <text evidence="2">The sequence shown here is derived from an EMBL/GenBank/DDBJ whole genome shotgun (WGS) entry which is preliminary data.</text>
</comment>
<dbReference type="EMBL" id="JAJAGQ010000023">
    <property type="protein sequence ID" value="KAJ8527588.1"/>
    <property type="molecule type" value="Genomic_DNA"/>
</dbReference>
<protein>
    <submittedName>
        <fullName evidence="2">Uncharacterized protein</fullName>
    </submittedName>
</protein>
<reference evidence="3" key="1">
    <citation type="journal article" date="2023" name="Proc. Natl. Acad. Sci. U.S.A.">
        <title>Genomic and structural basis for evolution of tropane alkaloid biosynthesis.</title>
        <authorList>
            <person name="Wanga Y.-J."/>
            <person name="Taina T."/>
            <person name="Yua J.-Y."/>
            <person name="Lia J."/>
            <person name="Xua B."/>
            <person name="Chenc J."/>
            <person name="D'Auriad J.C."/>
            <person name="Huanga J.-P."/>
            <person name="Huanga S.-X."/>
        </authorList>
    </citation>
    <scope>NUCLEOTIDE SEQUENCE [LARGE SCALE GENOMIC DNA]</scope>
    <source>
        <strain evidence="3">cv. KIB-2019</strain>
    </source>
</reference>
<accession>A0A9Q1L314</accession>
<proteinExistence type="predicted"/>
<evidence type="ECO:0000313" key="2">
    <source>
        <dbReference type="EMBL" id="KAJ8527588.1"/>
    </source>
</evidence>
<feature type="compositionally biased region" description="Polar residues" evidence="1">
    <location>
        <begin position="143"/>
        <end position="173"/>
    </location>
</feature>
<feature type="region of interest" description="Disordered" evidence="1">
    <location>
        <begin position="111"/>
        <end position="173"/>
    </location>
</feature>
<name>A0A9Q1L314_9SOLA</name>
<feature type="region of interest" description="Disordered" evidence="1">
    <location>
        <begin position="1"/>
        <end position="37"/>
    </location>
</feature>
<keyword evidence="3" id="KW-1185">Reference proteome</keyword>
<organism evidence="2 3">
    <name type="scientific">Anisodus acutangulus</name>
    <dbReference type="NCBI Taxonomy" id="402998"/>
    <lineage>
        <taxon>Eukaryota</taxon>
        <taxon>Viridiplantae</taxon>
        <taxon>Streptophyta</taxon>
        <taxon>Embryophyta</taxon>
        <taxon>Tracheophyta</taxon>
        <taxon>Spermatophyta</taxon>
        <taxon>Magnoliopsida</taxon>
        <taxon>eudicotyledons</taxon>
        <taxon>Gunneridae</taxon>
        <taxon>Pentapetalae</taxon>
        <taxon>asterids</taxon>
        <taxon>lamiids</taxon>
        <taxon>Solanales</taxon>
        <taxon>Solanaceae</taxon>
        <taxon>Solanoideae</taxon>
        <taxon>Hyoscyameae</taxon>
        <taxon>Anisodus</taxon>
    </lineage>
</organism>